<dbReference type="InterPro" id="IPR056884">
    <property type="entry name" value="NPHP3-like_N"/>
</dbReference>
<feature type="domain" description="Nephrocystin 3-like N-terminal" evidence="3">
    <location>
        <begin position="274"/>
        <end position="430"/>
    </location>
</feature>
<evidence type="ECO:0000259" key="2">
    <source>
        <dbReference type="Pfam" id="PF22939"/>
    </source>
</evidence>
<dbReference type="InterPro" id="IPR002110">
    <property type="entry name" value="Ankyrin_rpt"/>
</dbReference>
<keyword evidence="5" id="KW-1185">Reference proteome</keyword>
<name>A0AAD6GIF6_9EURO</name>
<dbReference type="PANTHER" id="PTHR10039:SF10">
    <property type="entry name" value="NACHT DOMAIN-CONTAINING PROTEIN"/>
    <property type="match status" value="1"/>
</dbReference>
<dbReference type="SUPFAM" id="SSF48403">
    <property type="entry name" value="Ankyrin repeat"/>
    <property type="match status" value="1"/>
</dbReference>
<dbReference type="Pfam" id="PF24883">
    <property type="entry name" value="NPHP3_N"/>
    <property type="match status" value="1"/>
</dbReference>
<dbReference type="InterPro" id="IPR036770">
    <property type="entry name" value="Ankyrin_rpt-contain_sf"/>
</dbReference>
<evidence type="ECO:0000256" key="1">
    <source>
        <dbReference type="ARBA" id="ARBA00022737"/>
    </source>
</evidence>
<feature type="domain" description="GPI inositol-deacylase winged helix" evidence="2">
    <location>
        <begin position="554"/>
        <end position="631"/>
    </location>
</feature>
<dbReference type="Pfam" id="PF12796">
    <property type="entry name" value="Ank_2"/>
    <property type="match status" value="1"/>
</dbReference>
<dbReference type="InterPro" id="IPR027417">
    <property type="entry name" value="P-loop_NTPase"/>
</dbReference>
<gene>
    <name evidence="4" type="ORF">N7494_004184</name>
</gene>
<evidence type="ECO:0000313" key="5">
    <source>
        <dbReference type="Proteomes" id="UP001220324"/>
    </source>
</evidence>
<evidence type="ECO:0000313" key="4">
    <source>
        <dbReference type="EMBL" id="KAJ5546599.1"/>
    </source>
</evidence>
<organism evidence="4 5">
    <name type="scientific">Penicillium frequentans</name>
    <dbReference type="NCBI Taxonomy" id="3151616"/>
    <lineage>
        <taxon>Eukaryota</taxon>
        <taxon>Fungi</taxon>
        <taxon>Dikarya</taxon>
        <taxon>Ascomycota</taxon>
        <taxon>Pezizomycotina</taxon>
        <taxon>Eurotiomycetes</taxon>
        <taxon>Eurotiomycetidae</taxon>
        <taxon>Eurotiales</taxon>
        <taxon>Aspergillaceae</taxon>
        <taxon>Penicillium</taxon>
    </lineage>
</organism>
<evidence type="ECO:0000259" key="3">
    <source>
        <dbReference type="Pfam" id="PF24883"/>
    </source>
</evidence>
<dbReference type="Gene3D" id="1.25.40.20">
    <property type="entry name" value="Ankyrin repeat-containing domain"/>
    <property type="match status" value="1"/>
</dbReference>
<comment type="caution">
    <text evidence="4">The sequence shown here is derived from an EMBL/GenBank/DDBJ whole genome shotgun (WGS) entry which is preliminary data.</text>
</comment>
<dbReference type="AlphaFoldDB" id="A0AAD6GIF6"/>
<evidence type="ECO:0008006" key="6">
    <source>
        <dbReference type="Google" id="ProtNLM"/>
    </source>
</evidence>
<dbReference type="InterPro" id="IPR054471">
    <property type="entry name" value="GPIID_WHD"/>
</dbReference>
<sequence>MSHAIATPTRLKPEIRLAQAISMFEADLPDNQKSVFQKEKTRIQGAPPSAQDVLRLTAEIDQMASLSKRRCFGARMMNVLEAVQQFTALGDIIIGGSQNLIACSVWLVVRSSLLLVTKHSSYLERLSTLFMVAGRSAPRYEKMALLYPRSKTLQSYMCDYFITLVQICHRILKFTQKSTFGQLKAALNEGEINSFQLNLERWAANIKEEVTLLMAEKIEDEAVKRSKFQNALWKKITKSDDESGQAKTDARIQVLNFCSQFDHTVIWKQTRKAGTTTLFRDSAEYIAWKHPASSFSSRTLVYTGKLGSGKSVVLANIVEDLHLTSSEVLVAYFFCRHDVAKSLKARTVVGSLIRQILSGFQDLTPVAEALNQCAEVDEFETMTSLLDRAFPSGTLQCFMIVDGLDDLTKSERLLIITELSKLQEKFCIHFCGSFRSDPTSHSSRIGSVDFTAATVIPIPENNSEIQDFILEELEDCLESQKLVVGDPTLILEIRDALFHGSQGMFLWVALQIEALCTMKTDYELRRALQDFPEDLAETFSRILQRLDWKEPSKQRSILEMIIAAQRPLTIYELQEALSVIPGDTEWDPSRSLNNIYITLGSCGCLINIDEEELTARLVHPSLKQFLLDSHKEIKKAPLSLTLDTAHQYMADVIFTYLNYNVFDRQLSRMVIPRVNASAAPSKILQSTFSSTSVRNLAIKLLKGKPESGVDLGKTLSQAHYLSHGHAGQKFHFQSYAKSFWHFHFTHMSENNGRIYALLTKLLTTRKLDENALDDDGLTPLMLASILGNVNVMRFYLALDTVEVNSKSESGFTAFQLALQHIQYEACTTILQYSTRAPNTTDEERQTLLNFANKQFATGIFRSFTHIDSDVMSSMLGDDDCANDNEETA</sequence>
<dbReference type="Gene3D" id="3.40.50.300">
    <property type="entry name" value="P-loop containing nucleotide triphosphate hydrolases"/>
    <property type="match status" value="1"/>
</dbReference>
<reference evidence="4 5" key="1">
    <citation type="journal article" date="2023" name="IMA Fungus">
        <title>Comparative genomic study of the Penicillium genus elucidates a diverse pangenome and 15 lateral gene transfer events.</title>
        <authorList>
            <person name="Petersen C."/>
            <person name="Sorensen T."/>
            <person name="Nielsen M.R."/>
            <person name="Sondergaard T.E."/>
            <person name="Sorensen J.L."/>
            <person name="Fitzpatrick D.A."/>
            <person name="Frisvad J.C."/>
            <person name="Nielsen K.L."/>
        </authorList>
    </citation>
    <scope>NUCLEOTIDE SEQUENCE [LARGE SCALE GENOMIC DNA]</scope>
    <source>
        <strain evidence="4 5">IBT 35679</strain>
    </source>
</reference>
<accession>A0AAD6GIF6</accession>
<dbReference type="PANTHER" id="PTHR10039">
    <property type="entry name" value="AMELOGENIN"/>
    <property type="match status" value="1"/>
</dbReference>
<dbReference type="Proteomes" id="UP001220324">
    <property type="component" value="Unassembled WGS sequence"/>
</dbReference>
<dbReference type="EMBL" id="JAQIZZ010000003">
    <property type="protein sequence ID" value="KAJ5546599.1"/>
    <property type="molecule type" value="Genomic_DNA"/>
</dbReference>
<keyword evidence="1" id="KW-0677">Repeat</keyword>
<protein>
    <recommendedName>
        <fullName evidence="6">NACHT domain-containing protein</fullName>
    </recommendedName>
</protein>
<dbReference type="Pfam" id="PF22939">
    <property type="entry name" value="WHD_GPIID"/>
    <property type="match status" value="1"/>
</dbReference>
<proteinExistence type="predicted"/>